<dbReference type="Gene3D" id="3.30.230.120">
    <property type="match status" value="1"/>
</dbReference>
<dbReference type="SUPFAM" id="SSF54211">
    <property type="entry name" value="Ribosomal protein S5 domain 2-like"/>
    <property type="match status" value="1"/>
</dbReference>
<sequence length="161" mass="18152">MIGSLAPLRISFIGGGTDIPKFYKKYGGEIVACAIDKYIWTFANKLSEKIIILKYSKSEVLRNKKKIKHRLINQILSNYNNENIDLNFIADMPSRTGLGSSSTFAVSLLTALEILSNKKINKKKIAEMACDVEIKKLKDPIGKQDQYMSSFGGLKHIKFFK</sequence>
<keyword evidence="1" id="KW-0547">Nucleotide-binding</keyword>
<dbReference type="InterPro" id="IPR020568">
    <property type="entry name" value="Ribosomal_Su5_D2-typ_SF"/>
</dbReference>
<gene>
    <name evidence="4" type="ORF">METZ01_LOCUS345475</name>
</gene>
<protein>
    <recommendedName>
        <fullName evidence="3">GHMP kinase N-terminal domain-containing protein</fullName>
    </recommendedName>
</protein>
<dbReference type="GO" id="GO:0005524">
    <property type="term" value="F:ATP binding"/>
    <property type="evidence" value="ECO:0007669"/>
    <property type="project" value="UniProtKB-KW"/>
</dbReference>
<dbReference type="PANTHER" id="PTHR10457">
    <property type="entry name" value="MEVALONATE KINASE/GALACTOKINASE"/>
    <property type="match status" value="1"/>
</dbReference>
<organism evidence="4">
    <name type="scientific">marine metagenome</name>
    <dbReference type="NCBI Taxonomy" id="408172"/>
    <lineage>
        <taxon>unclassified sequences</taxon>
        <taxon>metagenomes</taxon>
        <taxon>ecological metagenomes</taxon>
    </lineage>
</organism>
<dbReference type="PANTHER" id="PTHR10457:SF29">
    <property type="entry name" value="LMBP PROTEIN"/>
    <property type="match status" value="1"/>
</dbReference>
<dbReference type="PRINTS" id="PR00960">
    <property type="entry name" value="LMBPPROTEIN"/>
</dbReference>
<dbReference type="GO" id="GO:0006012">
    <property type="term" value="P:galactose metabolic process"/>
    <property type="evidence" value="ECO:0007669"/>
    <property type="project" value="TreeGrafter"/>
</dbReference>
<feature type="non-terminal residue" evidence="4">
    <location>
        <position position="161"/>
    </location>
</feature>
<evidence type="ECO:0000259" key="3">
    <source>
        <dbReference type="Pfam" id="PF00288"/>
    </source>
</evidence>
<evidence type="ECO:0000256" key="2">
    <source>
        <dbReference type="ARBA" id="ARBA00022840"/>
    </source>
</evidence>
<proteinExistence type="predicted"/>
<accession>A0A382R7S2</accession>
<feature type="domain" description="GHMP kinase N-terminal" evidence="3">
    <location>
        <begin position="72"/>
        <end position="153"/>
    </location>
</feature>
<evidence type="ECO:0000313" key="4">
    <source>
        <dbReference type="EMBL" id="SVC92621.1"/>
    </source>
</evidence>
<evidence type="ECO:0000256" key="1">
    <source>
        <dbReference type="ARBA" id="ARBA00022741"/>
    </source>
</evidence>
<dbReference type="EMBL" id="UINC01119068">
    <property type="protein sequence ID" value="SVC92621.1"/>
    <property type="molecule type" value="Genomic_DNA"/>
</dbReference>
<dbReference type="InterPro" id="IPR006204">
    <property type="entry name" value="GHMP_kinase_N_dom"/>
</dbReference>
<dbReference type="Pfam" id="PF00288">
    <property type="entry name" value="GHMP_kinases_N"/>
    <property type="match status" value="1"/>
</dbReference>
<name>A0A382R7S2_9ZZZZ</name>
<dbReference type="GO" id="GO:0005829">
    <property type="term" value="C:cytosol"/>
    <property type="evidence" value="ECO:0007669"/>
    <property type="project" value="TreeGrafter"/>
</dbReference>
<keyword evidence="2" id="KW-0067">ATP-binding</keyword>
<dbReference type="AlphaFoldDB" id="A0A382R7S2"/>
<dbReference type="InterPro" id="IPR001174">
    <property type="entry name" value="HddA/FKP"/>
</dbReference>
<reference evidence="4" key="1">
    <citation type="submission" date="2018-05" db="EMBL/GenBank/DDBJ databases">
        <authorList>
            <person name="Lanie J.A."/>
            <person name="Ng W.-L."/>
            <person name="Kazmierczak K.M."/>
            <person name="Andrzejewski T.M."/>
            <person name="Davidsen T.M."/>
            <person name="Wayne K.J."/>
            <person name="Tettelin H."/>
            <person name="Glass J.I."/>
            <person name="Rusch D."/>
            <person name="Podicherti R."/>
            <person name="Tsui H.-C.T."/>
            <person name="Winkler M.E."/>
        </authorList>
    </citation>
    <scope>NUCLEOTIDE SEQUENCE</scope>
</reference>
<dbReference type="GO" id="GO:0004335">
    <property type="term" value="F:galactokinase activity"/>
    <property type="evidence" value="ECO:0007669"/>
    <property type="project" value="TreeGrafter"/>
</dbReference>